<proteinExistence type="predicted"/>
<dbReference type="Pfam" id="PF13480">
    <property type="entry name" value="Acetyltransf_6"/>
    <property type="match status" value="1"/>
</dbReference>
<dbReference type="RefSeq" id="WP_281927560.1">
    <property type="nucleotide sequence ID" value="NZ_AP027142.1"/>
</dbReference>
<keyword evidence="3" id="KW-1185">Reference proteome</keyword>
<dbReference type="Proteomes" id="UP001317629">
    <property type="component" value="Chromosome"/>
</dbReference>
<dbReference type="SUPFAM" id="SSF55729">
    <property type="entry name" value="Acyl-CoA N-acyltransferases (Nat)"/>
    <property type="match status" value="1"/>
</dbReference>
<organism evidence="2 3">
    <name type="scientific">Methylocystis iwaonis</name>
    <dbReference type="NCBI Taxonomy" id="2885079"/>
    <lineage>
        <taxon>Bacteria</taxon>
        <taxon>Pseudomonadati</taxon>
        <taxon>Pseudomonadota</taxon>
        <taxon>Alphaproteobacteria</taxon>
        <taxon>Hyphomicrobiales</taxon>
        <taxon>Methylocystaceae</taxon>
        <taxon>Methylocystis</taxon>
    </lineage>
</organism>
<evidence type="ECO:0000313" key="2">
    <source>
        <dbReference type="EMBL" id="BDV34393.1"/>
    </source>
</evidence>
<accession>A0ABN6VFK0</accession>
<evidence type="ECO:0000259" key="1">
    <source>
        <dbReference type="Pfam" id="PF13480"/>
    </source>
</evidence>
<protein>
    <recommendedName>
        <fullName evidence="1">BioF2-like acetyltransferase domain-containing protein</fullName>
    </recommendedName>
</protein>
<name>A0ABN6VFK0_9HYPH</name>
<gene>
    <name evidence="2" type="ORF">SS37A_19220</name>
</gene>
<feature type="domain" description="BioF2-like acetyltransferase" evidence="1">
    <location>
        <begin position="162"/>
        <end position="304"/>
    </location>
</feature>
<dbReference type="EMBL" id="AP027142">
    <property type="protein sequence ID" value="BDV34393.1"/>
    <property type="molecule type" value="Genomic_DNA"/>
</dbReference>
<dbReference type="InterPro" id="IPR016181">
    <property type="entry name" value="Acyl_CoA_acyltransferase"/>
</dbReference>
<evidence type="ECO:0000313" key="3">
    <source>
        <dbReference type="Proteomes" id="UP001317629"/>
    </source>
</evidence>
<sequence length="376" mass="41028">MSASAPSSYRLERAETVEAIDALAAEWAELESATPEATGFQSFVWCRNWIAVAGPSIRPRILCLRESGRLVMLLPLQIETRFGVSIARWLGEPMTQYGDALARAEAGRAHWRKLAQAEMMRWRDVDLFALTRLRTGAVMADGTRAGESFSAPYVDLRLATTRRHKSIERRVKRLEANGPLALAQAETPAKRESLARHALALKRGWLAARGVYSAGLSNPFAEDFIAALARDGFLQVNALRVGGEICAMDLGFIGGGAYRSFLGCFDERFAEGSPGQALTSRLVARCAQEGLVAYDMLLPADAYKLAWATGEMEIGARFVARTLSGALAAFALARLRPFVKRVLRAAGPSFARVKGAFSFGRRGARLSVSRPKETTT</sequence>
<dbReference type="InterPro" id="IPR038740">
    <property type="entry name" value="BioF2-like_GNAT_dom"/>
</dbReference>
<reference evidence="2 3" key="1">
    <citation type="journal article" date="2023" name="Int. J. Syst. Evol. Microbiol.">
        <title>Methylocystis iwaonis sp. nov., a type II methane-oxidizing bacterium from surface soil of a rice paddy field in Japan, and emended description of the genus Methylocystis (ex Whittenbury et al. 1970) Bowman et al. 1993.</title>
        <authorList>
            <person name="Kaise H."/>
            <person name="Sawadogo J.B."/>
            <person name="Alam M.S."/>
            <person name="Ueno C."/>
            <person name="Dianou D."/>
            <person name="Shinjo R."/>
            <person name="Asakawa S."/>
        </authorList>
    </citation>
    <scope>NUCLEOTIDE SEQUENCE [LARGE SCALE GENOMIC DNA]</scope>
    <source>
        <strain evidence="2 3">SS37A-Re</strain>
    </source>
</reference>